<comment type="similarity">
    <text evidence="2">Belongs to the membrane fusion protein (MFP) (TC 8.A.1) family.</text>
</comment>
<keyword evidence="7" id="KW-1133">Transmembrane helix</keyword>
<dbReference type="InterPro" id="IPR058627">
    <property type="entry name" value="MdtA-like_C"/>
</dbReference>
<dbReference type="NCBIfam" id="NF008606">
    <property type="entry name" value="PRK11578.1"/>
    <property type="match status" value="1"/>
</dbReference>
<feature type="transmembrane region" description="Helical" evidence="7">
    <location>
        <begin position="37"/>
        <end position="57"/>
    </location>
</feature>
<reference evidence="11 12" key="1">
    <citation type="submission" date="2016-09" db="EMBL/GenBank/DDBJ databases">
        <title>Rhizobium sp. nov., a novel species isolated from the rice rhizosphere.</title>
        <authorList>
            <person name="Zhao J."/>
            <person name="Zhang X."/>
        </authorList>
    </citation>
    <scope>NUCLEOTIDE SEQUENCE [LARGE SCALE GENOMIC DNA]</scope>
    <source>
        <strain evidence="11 12">MH17</strain>
    </source>
</reference>
<comment type="subcellular location">
    <subcellularLocation>
        <location evidence="1">Cell membrane</location>
    </subcellularLocation>
</comment>
<dbReference type="InterPro" id="IPR030190">
    <property type="entry name" value="MacA_alpha-hairpin_sf"/>
</dbReference>
<feature type="region of interest" description="Disordered" evidence="6">
    <location>
        <begin position="395"/>
        <end position="422"/>
    </location>
</feature>
<organism evidence="11 12">
    <name type="scientific">Xaviernesmea rhizosphaerae</name>
    <dbReference type="NCBI Taxonomy" id="1672749"/>
    <lineage>
        <taxon>Bacteria</taxon>
        <taxon>Pseudomonadati</taxon>
        <taxon>Pseudomonadota</taxon>
        <taxon>Alphaproteobacteria</taxon>
        <taxon>Hyphomicrobiales</taxon>
        <taxon>Rhizobiaceae</taxon>
        <taxon>Rhizobium/Agrobacterium group</taxon>
        <taxon>Xaviernesmea</taxon>
    </lineage>
</organism>
<gene>
    <name evidence="11" type="ORF">BJF92_24095</name>
</gene>
<feature type="compositionally biased region" description="Low complexity" evidence="6">
    <location>
        <begin position="17"/>
        <end position="27"/>
    </location>
</feature>
<dbReference type="InterPro" id="IPR006143">
    <property type="entry name" value="RND_pump_MFP"/>
</dbReference>
<evidence type="ECO:0000259" key="10">
    <source>
        <dbReference type="Pfam" id="PF25967"/>
    </source>
</evidence>
<dbReference type="PANTHER" id="PTHR30469:SF33">
    <property type="entry name" value="SLR1207 PROTEIN"/>
    <property type="match status" value="1"/>
</dbReference>
<dbReference type="Gene3D" id="2.40.30.170">
    <property type="match status" value="1"/>
</dbReference>
<evidence type="ECO:0000256" key="1">
    <source>
        <dbReference type="ARBA" id="ARBA00004236"/>
    </source>
</evidence>
<dbReference type="Pfam" id="PF25967">
    <property type="entry name" value="RND-MFP_C"/>
    <property type="match status" value="1"/>
</dbReference>
<dbReference type="RefSeq" id="WP_075632980.1">
    <property type="nucleotide sequence ID" value="NZ_MKIO01000017.1"/>
</dbReference>
<keyword evidence="7" id="KW-0472">Membrane</keyword>
<feature type="region of interest" description="Disordered" evidence="6">
    <location>
        <begin position="1"/>
        <end position="33"/>
    </location>
</feature>
<evidence type="ECO:0000313" key="12">
    <source>
        <dbReference type="Proteomes" id="UP000186143"/>
    </source>
</evidence>
<dbReference type="GO" id="GO:0030313">
    <property type="term" value="C:cell envelope"/>
    <property type="evidence" value="ECO:0007669"/>
    <property type="project" value="UniProtKB-SubCell"/>
</dbReference>
<dbReference type="Pfam" id="PF25917">
    <property type="entry name" value="BSH_RND"/>
    <property type="match status" value="1"/>
</dbReference>
<evidence type="ECO:0000256" key="2">
    <source>
        <dbReference type="ARBA" id="ARBA00009477"/>
    </source>
</evidence>
<dbReference type="GO" id="GO:0015562">
    <property type="term" value="F:efflux transmembrane transporter activity"/>
    <property type="evidence" value="ECO:0007669"/>
    <property type="project" value="TreeGrafter"/>
</dbReference>
<dbReference type="InterPro" id="IPR058623">
    <property type="entry name" value="MacA"/>
</dbReference>
<evidence type="ECO:0000259" key="8">
    <source>
        <dbReference type="Pfam" id="PF25917"/>
    </source>
</evidence>
<proteinExistence type="inferred from homology"/>
<dbReference type="GO" id="GO:1990195">
    <property type="term" value="C:macrolide transmembrane transporter complex"/>
    <property type="evidence" value="ECO:0007669"/>
    <property type="project" value="InterPro"/>
</dbReference>
<dbReference type="OrthoDB" id="9791520at2"/>
<keyword evidence="4 5" id="KW-0175">Coiled coil</keyword>
<dbReference type="GO" id="GO:1990961">
    <property type="term" value="P:xenobiotic detoxification by transmembrane export across the plasma membrane"/>
    <property type="evidence" value="ECO:0007669"/>
    <property type="project" value="InterPro"/>
</dbReference>
<dbReference type="Pfam" id="PF25944">
    <property type="entry name" value="Beta-barrel_RND"/>
    <property type="match status" value="1"/>
</dbReference>
<evidence type="ECO:0000256" key="7">
    <source>
        <dbReference type="SAM" id="Phobius"/>
    </source>
</evidence>
<feature type="domain" description="Multidrug resistance protein MdtA-like C-terminal permuted SH3" evidence="10">
    <location>
        <begin position="338"/>
        <end position="397"/>
    </location>
</feature>
<keyword evidence="3" id="KW-0813">Transport</keyword>
<dbReference type="GO" id="GO:0019898">
    <property type="term" value="C:extrinsic component of membrane"/>
    <property type="evidence" value="ECO:0007669"/>
    <property type="project" value="InterPro"/>
</dbReference>
<evidence type="ECO:0000256" key="3">
    <source>
        <dbReference type="ARBA" id="ARBA00022448"/>
    </source>
</evidence>
<name>A0A1Q9AQ47_9HYPH</name>
<dbReference type="NCBIfam" id="TIGR01730">
    <property type="entry name" value="RND_mfp"/>
    <property type="match status" value="1"/>
</dbReference>
<feature type="coiled-coil region" evidence="5">
    <location>
        <begin position="179"/>
        <end position="206"/>
    </location>
</feature>
<feature type="domain" description="Multidrug resistance protein MdtA-like barrel-sandwich hybrid" evidence="8">
    <location>
        <begin position="93"/>
        <end position="248"/>
    </location>
</feature>
<evidence type="ECO:0000256" key="6">
    <source>
        <dbReference type="SAM" id="MobiDB-lite"/>
    </source>
</evidence>
<feature type="domain" description="Multidrug resistance protein MdtA-like beta-barrel" evidence="9">
    <location>
        <begin position="255"/>
        <end position="329"/>
    </location>
</feature>
<evidence type="ECO:0000259" key="9">
    <source>
        <dbReference type="Pfam" id="PF25944"/>
    </source>
</evidence>
<comment type="caution">
    <text evidence="11">The sequence shown here is derived from an EMBL/GenBank/DDBJ whole genome shotgun (WGS) entry which is preliminary data.</text>
</comment>
<dbReference type="EMBL" id="MKIO01000017">
    <property type="protein sequence ID" value="OLP57496.1"/>
    <property type="molecule type" value="Genomic_DNA"/>
</dbReference>
<dbReference type="GO" id="GO:1990281">
    <property type="term" value="C:efflux pump complex"/>
    <property type="evidence" value="ECO:0007669"/>
    <property type="project" value="TreeGrafter"/>
</dbReference>
<dbReference type="AlphaFoldDB" id="A0A1Q9AQ47"/>
<dbReference type="STRING" id="1672749.BJF92_24095"/>
<evidence type="ECO:0000256" key="5">
    <source>
        <dbReference type="SAM" id="Coils"/>
    </source>
</evidence>
<dbReference type="PANTHER" id="PTHR30469">
    <property type="entry name" value="MULTIDRUG RESISTANCE PROTEIN MDTA"/>
    <property type="match status" value="1"/>
</dbReference>
<evidence type="ECO:0000313" key="11">
    <source>
        <dbReference type="EMBL" id="OLP57496.1"/>
    </source>
</evidence>
<dbReference type="Gene3D" id="6.10.140.1990">
    <property type="match status" value="1"/>
</dbReference>
<dbReference type="InterPro" id="IPR058626">
    <property type="entry name" value="MdtA-like_b-barrel"/>
</dbReference>
<sequence>MAEAYPKIVENQPEPPAQEAARPSTGRRPARQRRRPGRLIAGLVILALIGVGGAYGLQRYRSLEKTEAVVTQAVARGDIENSVTATGLLTPIRDVDVGAQVSGQLKSVRVEIGDQVKEGDLVAEIDSASIETQIEIAEAEIANLAAQMLDKRAQVVLAKANLARQQTLVAGNTAARSALDEAVAALATAEANVAALEAQTRKQQASLKDARISLGHTKIFSPLSGTVVDIAAKEGQTLNANQSTPTIATVADLSTMTVEAEVSEADIGKLTPGMEAYFTLLGQPGKRYEGRLRQIKPTPQTENNVILYYALFDVPNPEGRLMMNMTAQVFFVRDHVENVLTVPVAALKGKPDGGEARVTVVKPDGSREMREVTVGVRNRVVAEIKSGLAEGETVVVGTGTGGASPASARGNGGRRGMPPPPF</sequence>
<dbReference type="Gene3D" id="6.20.50.140">
    <property type="match status" value="1"/>
</dbReference>
<accession>A0A1Q9AQ47</accession>
<protein>
    <submittedName>
        <fullName evidence="11">Efflux transporter periplasmic adaptor subunit</fullName>
    </submittedName>
</protein>
<dbReference type="InterPro" id="IPR058625">
    <property type="entry name" value="MdtA-like_BSH"/>
</dbReference>
<keyword evidence="7" id="KW-0812">Transmembrane</keyword>
<dbReference type="Proteomes" id="UP000186143">
    <property type="component" value="Unassembled WGS sequence"/>
</dbReference>
<dbReference type="SUPFAM" id="SSF111369">
    <property type="entry name" value="HlyD-like secretion proteins"/>
    <property type="match status" value="1"/>
</dbReference>
<evidence type="ECO:0000256" key="4">
    <source>
        <dbReference type="ARBA" id="ARBA00023054"/>
    </source>
</evidence>
<feature type="coiled-coil region" evidence="5">
    <location>
        <begin position="127"/>
        <end position="154"/>
    </location>
</feature>
<dbReference type="Gene3D" id="2.40.50.100">
    <property type="match status" value="1"/>
</dbReference>